<dbReference type="SUPFAM" id="SSF56752">
    <property type="entry name" value="D-aminoacid aminotransferase-like PLP-dependent enzymes"/>
    <property type="match status" value="1"/>
</dbReference>
<dbReference type="GO" id="GO:0052656">
    <property type="term" value="F:L-isoleucine-2-oxoglutarate transaminase activity"/>
    <property type="evidence" value="ECO:0007669"/>
    <property type="project" value="RHEA"/>
</dbReference>
<proteinExistence type="inferred from homology"/>
<protein>
    <recommendedName>
        <fullName evidence="16">Branched-chain-amino-acid aminotransferase</fullName>
        <shortName evidence="16">BCAT</shortName>
        <ecNumber evidence="16">2.6.1.42</ecNumber>
    </recommendedName>
</protein>
<dbReference type="InterPro" id="IPR018300">
    <property type="entry name" value="Aminotrans_IV_CS"/>
</dbReference>
<dbReference type="Gene3D" id="3.30.470.10">
    <property type="match status" value="1"/>
</dbReference>
<dbReference type="AlphaFoldDB" id="A0A557SS98"/>
<dbReference type="GO" id="GO:0052655">
    <property type="term" value="F:L-valine-2-oxoglutarate transaminase activity"/>
    <property type="evidence" value="ECO:0007669"/>
    <property type="project" value="RHEA"/>
</dbReference>
<comment type="similarity">
    <text evidence="6 15">Belongs to the class-IV pyridoxal-phosphate-dependent aminotransferase family.</text>
</comment>
<comment type="catalytic activity">
    <reaction evidence="13 16">
        <text>L-isoleucine + 2-oxoglutarate = (S)-3-methyl-2-oxopentanoate + L-glutamate</text>
        <dbReference type="Rhea" id="RHEA:24801"/>
        <dbReference type="ChEBI" id="CHEBI:16810"/>
        <dbReference type="ChEBI" id="CHEBI:29985"/>
        <dbReference type="ChEBI" id="CHEBI:35146"/>
        <dbReference type="ChEBI" id="CHEBI:58045"/>
        <dbReference type="EC" id="2.6.1.42"/>
    </reaction>
</comment>
<evidence type="ECO:0000256" key="3">
    <source>
        <dbReference type="ARBA" id="ARBA00004824"/>
    </source>
</evidence>
<keyword evidence="9 16" id="KW-0808">Transferase</keyword>
<evidence type="ECO:0000313" key="18">
    <source>
        <dbReference type="Proteomes" id="UP000315289"/>
    </source>
</evidence>
<comment type="caution">
    <text evidence="17">The sequence shown here is derived from an EMBL/GenBank/DDBJ whole genome shotgun (WGS) entry which is preliminary data.</text>
</comment>
<evidence type="ECO:0000256" key="7">
    <source>
        <dbReference type="ARBA" id="ARBA00022576"/>
    </source>
</evidence>
<dbReference type="EMBL" id="VOAH01000015">
    <property type="protein sequence ID" value="TVP39487.1"/>
    <property type="molecule type" value="Genomic_DNA"/>
</dbReference>
<dbReference type="Proteomes" id="UP000315289">
    <property type="component" value="Unassembled WGS sequence"/>
</dbReference>
<evidence type="ECO:0000256" key="1">
    <source>
        <dbReference type="ARBA" id="ARBA00001933"/>
    </source>
</evidence>
<keyword evidence="18" id="KW-1185">Reference proteome</keyword>
<evidence type="ECO:0000256" key="16">
    <source>
        <dbReference type="RuleBase" id="RU364094"/>
    </source>
</evidence>
<evidence type="ECO:0000256" key="10">
    <source>
        <dbReference type="ARBA" id="ARBA00022898"/>
    </source>
</evidence>
<dbReference type="Pfam" id="PF01063">
    <property type="entry name" value="Aminotran_4"/>
    <property type="match status" value="1"/>
</dbReference>
<evidence type="ECO:0000256" key="8">
    <source>
        <dbReference type="ARBA" id="ARBA00022605"/>
    </source>
</evidence>
<evidence type="ECO:0000256" key="11">
    <source>
        <dbReference type="ARBA" id="ARBA00023304"/>
    </source>
</evidence>
<evidence type="ECO:0000256" key="14">
    <source>
        <dbReference type="ARBA" id="ARBA00049229"/>
    </source>
</evidence>
<organism evidence="17 18">
    <name type="scientific">Candidatus Nitrosocosmicus arcticus</name>
    <dbReference type="NCBI Taxonomy" id="2035267"/>
    <lineage>
        <taxon>Archaea</taxon>
        <taxon>Nitrososphaerota</taxon>
        <taxon>Nitrososphaeria</taxon>
        <taxon>Nitrososphaerales</taxon>
        <taxon>Nitrososphaeraceae</taxon>
        <taxon>Candidatus Nitrosocosmicus</taxon>
    </lineage>
</organism>
<keyword evidence="11 16" id="KW-0100">Branched-chain amino acid biosynthesis</keyword>
<dbReference type="InterPro" id="IPR043131">
    <property type="entry name" value="BCAT-like_N"/>
</dbReference>
<evidence type="ECO:0000256" key="9">
    <source>
        <dbReference type="ARBA" id="ARBA00022679"/>
    </source>
</evidence>
<dbReference type="EC" id="2.6.1.42" evidence="16"/>
<evidence type="ECO:0000256" key="15">
    <source>
        <dbReference type="RuleBase" id="RU004106"/>
    </source>
</evidence>
<dbReference type="InterPro" id="IPR050571">
    <property type="entry name" value="Class-IV_PLP-Dep_Aminotrnsfr"/>
</dbReference>
<dbReference type="GO" id="GO:0009098">
    <property type="term" value="P:L-leucine biosynthetic process"/>
    <property type="evidence" value="ECO:0007669"/>
    <property type="project" value="UniProtKB-UniPathway"/>
</dbReference>
<dbReference type="InterPro" id="IPR036038">
    <property type="entry name" value="Aminotransferase-like"/>
</dbReference>
<keyword evidence="8 16" id="KW-0028">Amino-acid biosynthesis</keyword>
<dbReference type="Gene3D" id="3.20.10.10">
    <property type="entry name" value="D-amino Acid Aminotransferase, subunit A, domain 2"/>
    <property type="match status" value="1"/>
</dbReference>
<dbReference type="UniPathway" id="UPA00048">
    <property type="reaction ID" value="UER00073"/>
</dbReference>
<dbReference type="OrthoDB" id="6469at2157"/>
<evidence type="ECO:0000256" key="5">
    <source>
        <dbReference type="ARBA" id="ARBA00005072"/>
    </source>
</evidence>
<comment type="pathway">
    <text evidence="5 16">Amino-acid biosynthesis; L-leucine biosynthesis; L-leucine from 3-methyl-2-oxobutanoate: step 4/4.</text>
</comment>
<dbReference type="GO" id="GO:0009097">
    <property type="term" value="P:isoleucine biosynthetic process"/>
    <property type="evidence" value="ECO:0007669"/>
    <property type="project" value="UniProtKB-UniPathway"/>
</dbReference>
<comment type="function">
    <text evidence="2 16">Acts on leucine, isoleucine and valine.</text>
</comment>
<evidence type="ECO:0000256" key="13">
    <source>
        <dbReference type="ARBA" id="ARBA00048798"/>
    </source>
</evidence>
<dbReference type="GO" id="GO:0052654">
    <property type="term" value="F:L-leucine-2-oxoglutarate transaminase activity"/>
    <property type="evidence" value="ECO:0007669"/>
    <property type="project" value="RHEA"/>
</dbReference>
<dbReference type="UniPathway" id="UPA00047">
    <property type="reaction ID" value="UER00058"/>
</dbReference>
<dbReference type="PANTHER" id="PTHR42743:SF11">
    <property type="entry name" value="AMINODEOXYCHORISMATE LYASE"/>
    <property type="match status" value="1"/>
</dbReference>
<gene>
    <name evidence="17" type="primary">ilvE2</name>
    <name evidence="16" type="synonym">ilvE</name>
    <name evidence="17" type="ORF">NARC_150081</name>
</gene>
<evidence type="ECO:0000313" key="17">
    <source>
        <dbReference type="EMBL" id="TVP39487.1"/>
    </source>
</evidence>
<dbReference type="CDD" id="cd00449">
    <property type="entry name" value="PLPDE_IV"/>
    <property type="match status" value="1"/>
</dbReference>
<reference evidence="17 18" key="1">
    <citation type="journal article" date="2019" name="Front. Microbiol.">
        <title>Ammonia Oxidation by the Arctic Terrestrial Thaumarchaeote Candidatus Nitrosocosmicus arcticus Is Stimulated by Increasing Temperatures.</title>
        <authorList>
            <person name="Alves R.J.E."/>
            <person name="Kerou M."/>
            <person name="Zappe A."/>
            <person name="Bittner R."/>
            <person name="Abby S.S."/>
            <person name="Schmidt H.A."/>
            <person name="Pfeifer K."/>
            <person name="Schleper C."/>
        </authorList>
    </citation>
    <scope>NUCLEOTIDE SEQUENCE [LARGE SCALE GENOMIC DNA]</scope>
    <source>
        <strain evidence="17 18">Kfb</strain>
    </source>
</reference>
<dbReference type="UniPathway" id="UPA00049">
    <property type="reaction ID" value="UER00062"/>
</dbReference>
<dbReference type="InterPro" id="IPR005785">
    <property type="entry name" value="B_amino_transI"/>
</dbReference>
<dbReference type="NCBIfam" id="NF005146">
    <property type="entry name" value="PRK06606.1"/>
    <property type="match status" value="1"/>
</dbReference>
<dbReference type="NCBIfam" id="TIGR01122">
    <property type="entry name" value="ilvE_I"/>
    <property type="match status" value="1"/>
</dbReference>
<evidence type="ECO:0000256" key="2">
    <source>
        <dbReference type="ARBA" id="ARBA00003109"/>
    </source>
</evidence>
<keyword evidence="7 16" id="KW-0032">Aminotransferase</keyword>
<evidence type="ECO:0000256" key="6">
    <source>
        <dbReference type="ARBA" id="ARBA00009320"/>
    </source>
</evidence>
<comment type="pathway">
    <text evidence="3 16">Amino-acid biosynthesis; L-isoleucine biosynthesis; L-isoleucine from 2-oxobutanoate: step 4/4.</text>
</comment>
<comment type="catalytic activity">
    <reaction evidence="14 16">
        <text>L-leucine + 2-oxoglutarate = 4-methyl-2-oxopentanoate + L-glutamate</text>
        <dbReference type="Rhea" id="RHEA:18321"/>
        <dbReference type="ChEBI" id="CHEBI:16810"/>
        <dbReference type="ChEBI" id="CHEBI:17865"/>
        <dbReference type="ChEBI" id="CHEBI:29985"/>
        <dbReference type="ChEBI" id="CHEBI:57427"/>
        <dbReference type="EC" id="2.6.1.42"/>
    </reaction>
</comment>
<comment type="pathway">
    <text evidence="4 16">Amino-acid biosynthesis; L-valine biosynthesis; L-valine from pyruvate: step 4/4.</text>
</comment>
<comment type="catalytic activity">
    <reaction evidence="12 16">
        <text>L-valine + 2-oxoglutarate = 3-methyl-2-oxobutanoate + L-glutamate</text>
        <dbReference type="Rhea" id="RHEA:24813"/>
        <dbReference type="ChEBI" id="CHEBI:11851"/>
        <dbReference type="ChEBI" id="CHEBI:16810"/>
        <dbReference type="ChEBI" id="CHEBI:29985"/>
        <dbReference type="ChEBI" id="CHEBI:57762"/>
        <dbReference type="EC" id="2.6.1.42"/>
    </reaction>
</comment>
<dbReference type="PROSITE" id="PS00770">
    <property type="entry name" value="AA_TRANSFER_CLASS_4"/>
    <property type="match status" value="1"/>
</dbReference>
<evidence type="ECO:0000256" key="12">
    <source>
        <dbReference type="ARBA" id="ARBA00048212"/>
    </source>
</evidence>
<dbReference type="FunFam" id="3.20.10.10:FF:000002">
    <property type="entry name" value="D-alanine aminotransferase"/>
    <property type="match status" value="1"/>
</dbReference>
<accession>A0A557SS98</accession>
<name>A0A557SS98_9ARCH</name>
<dbReference type="InterPro" id="IPR001544">
    <property type="entry name" value="Aminotrans_IV"/>
</dbReference>
<evidence type="ECO:0000256" key="4">
    <source>
        <dbReference type="ARBA" id="ARBA00004931"/>
    </source>
</evidence>
<sequence>MMESDKIWIDGNLIDYTEAKVHVLTHGLHYGTGVFEGIRSYTTVEGIAIFRLDDHIKRLFNSGKAYFMKFEYSSDELKRATVKVVKANRLDECYVRIIAFYGYGKLGVNPLPNKVSIAISAWKWTEHIKKEDMEQGIHIMVSSWEKVGIKSMPTHAKGVANYANSALARMDALKSGFDEAIMLNSNGFVVEASAENIFFVKGGVLYTPPISTGALEGITRDTVIEIAKQNGIDLHCENISRDELYYFDEIFLTGTASEIVPVGFIDHRVIGDGGVGPITKKIQQHFDNIVRGNNRDKRDWLTIIQ</sequence>
<dbReference type="PANTHER" id="PTHR42743">
    <property type="entry name" value="AMINO-ACID AMINOTRANSFERASE"/>
    <property type="match status" value="1"/>
</dbReference>
<keyword evidence="10 16" id="KW-0663">Pyridoxal phosphate</keyword>
<dbReference type="InterPro" id="IPR043132">
    <property type="entry name" value="BCAT-like_C"/>
</dbReference>
<dbReference type="GO" id="GO:0009099">
    <property type="term" value="P:L-valine biosynthetic process"/>
    <property type="evidence" value="ECO:0007669"/>
    <property type="project" value="UniProtKB-UniPathway"/>
</dbReference>
<comment type="cofactor">
    <cofactor evidence="1 16">
        <name>pyridoxal 5'-phosphate</name>
        <dbReference type="ChEBI" id="CHEBI:597326"/>
    </cofactor>
</comment>